<dbReference type="AlphaFoldDB" id="A0A1F6FYX3"/>
<dbReference type="Proteomes" id="UP000178601">
    <property type="component" value="Unassembled WGS sequence"/>
</dbReference>
<evidence type="ECO:0000313" key="2">
    <source>
        <dbReference type="Proteomes" id="UP000178601"/>
    </source>
</evidence>
<dbReference type="EMBL" id="MFMQ01000074">
    <property type="protein sequence ID" value="OGG91045.1"/>
    <property type="molecule type" value="Genomic_DNA"/>
</dbReference>
<sequence>MTSRIGSIYEGVVIIIEPVLTLWDKVRLIIESRVIRTWITRIAIGVARGVGFIDEGVAIVIDVVRTLRHLRTSALPYIKYWYRGVEYGKTIDHLKTIEIAQDLASSRWIWKW</sequence>
<gene>
    <name evidence="1" type="ORF">A3H16_02605</name>
</gene>
<proteinExistence type="predicted"/>
<accession>A0A1F6FYX3</accession>
<comment type="caution">
    <text evidence="1">The sequence shown here is derived from an EMBL/GenBank/DDBJ whole genome shotgun (WGS) entry which is preliminary data.</text>
</comment>
<organism evidence="1 2">
    <name type="scientific">Candidatus Kaiserbacteria bacterium RIFCSPLOWO2_12_FULL_53_8</name>
    <dbReference type="NCBI Taxonomy" id="1798529"/>
    <lineage>
        <taxon>Bacteria</taxon>
        <taxon>Candidatus Kaiseribacteriota</taxon>
    </lineage>
</organism>
<reference evidence="1 2" key="1">
    <citation type="journal article" date="2016" name="Nat. Commun.">
        <title>Thousands of microbial genomes shed light on interconnected biogeochemical processes in an aquifer system.</title>
        <authorList>
            <person name="Anantharaman K."/>
            <person name="Brown C.T."/>
            <person name="Hug L.A."/>
            <person name="Sharon I."/>
            <person name="Castelle C.J."/>
            <person name="Probst A.J."/>
            <person name="Thomas B.C."/>
            <person name="Singh A."/>
            <person name="Wilkins M.J."/>
            <person name="Karaoz U."/>
            <person name="Brodie E.L."/>
            <person name="Williams K.H."/>
            <person name="Hubbard S.S."/>
            <person name="Banfield J.F."/>
        </authorList>
    </citation>
    <scope>NUCLEOTIDE SEQUENCE [LARGE SCALE GENOMIC DNA]</scope>
</reference>
<name>A0A1F6FYX3_9BACT</name>
<evidence type="ECO:0000313" key="1">
    <source>
        <dbReference type="EMBL" id="OGG91045.1"/>
    </source>
</evidence>
<protein>
    <submittedName>
        <fullName evidence="1">Uncharacterized protein</fullName>
    </submittedName>
</protein>